<accession>A0A3M8A5L5</accession>
<dbReference type="Proteomes" id="UP000275048">
    <property type="component" value="Unassembled WGS sequence"/>
</dbReference>
<dbReference type="GO" id="GO:0004029">
    <property type="term" value="F:aldehyde dehydrogenase (NAD+) activity"/>
    <property type="evidence" value="ECO:0007669"/>
    <property type="project" value="TreeGrafter"/>
</dbReference>
<dbReference type="InterPro" id="IPR051783">
    <property type="entry name" value="NAD(P)-dependent_oxidoreduct"/>
</dbReference>
<keyword evidence="3" id="KW-1185">Reference proteome</keyword>
<organism evidence="2 3">
    <name type="scientific">Agromyces tardus</name>
    <dbReference type="NCBI Taxonomy" id="2583849"/>
    <lineage>
        <taxon>Bacteria</taxon>
        <taxon>Bacillati</taxon>
        <taxon>Actinomycetota</taxon>
        <taxon>Actinomycetes</taxon>
        <taxon>Micrococcales</taxon>
        <taxon>Microbacteriaceae</taxon>
        <taxon>Agromyces</taxon>
    </lineage>
</organism>
<evidence type="ECO:0000313" key="2">
    <source>
        <dbReference type="EMBL" id="RNB45815.1"/>
    </source>
</evidence>
<dbReference type="EMBL" id="RHHB01000041">
    <property type="protein sequence ID" value="RNB45815.1"/>
    <property type="molecule type" value="Genomic_DNA"/>
</dbReference>
<dbReference type="AlphaFoldDB" id="A0A3M8A5L5"/>
<dbReference type="InterPro" id="IPR001509">
    <property type="entry name" value="Epimerase_deHydtase"/>
</dbReference>
<dbReference type="GO" id="GO:0005737">
    <property type="term" value="C:cytoplasm"/>
    <property type="evidence" value="ECO:0007669"/>
    <property type="project" value="TreeGrafter"/>
</dbReference>
<dbReference type="InterPro" id="IPR036291">
    <property type="entry name" value="NAD(P)-bd_dom_sf"/>
</dbReference>
<dbReference type="RefSeq" id="WP_122937953.1">
    <property type="nucleotide sequence ID" value="NZ_JBHSNT010000037.1"/>
</dbReference>
<comment type="caution">
    <text evidence="2">The sequence shown here is derived from an EMBL/GenBank/DDBJ whole genome shotgun (WGS) entry which is preliminary data.</text>
</comment>
<protein>
    <submittedName>
        <fullName evidence="2">NAD-dependent epimerase/dehydratase family protein</fullName>
    </submittedName>
</protein>
<gene>
    <name evidence="2" type="ORF">EDM22_15305</name>
</gene>
<name>A0A3M8A5L5_9MICO</name>
<dbReference type="OrthoDB" id="9795501at2"/>
<proteinExistence type="predicted"/>
<feature type="domain" description="NAD-dependent epimerase/dehydratase" evidence="1">
    <location>
        <begin position="8"/>
        <end position="214"/>
    </location>
</feature>
<dbReference type="Gene3D" id="3.40.50.720">
    <property type="entry name" value="NAD(P)-binding Rossmann-like Domain"/>
    <property type="match status" value="1"/>
</dbReference>
<dbReference type="Pfam" id="PF01370">
    <property type="entry name" value="Epimerase"/>
    <property type="match status" value="1"/>
</dbReference>
<dbReference type="SUPFAM" id="SSF51735">
    <property type="entry name" value="NAD(P)-binding Rossmann-fold domains"/>
    <property type="match status" value="1"/>
</dbReference>
<reference evidence="2 3" key="1">
    <citation type="submission" date="2018-10" db="EMBL/GenBank/DDBJ databases">
        <title>Isolation, diversity and antibacterial activity of antinobacteria from the wheat rhizosphere soil.</title>
        <authorList>
            <person name="Sun T."/>
        </authorList>
    </citation>
    <scope>NUCLEOTIDE SEQUENCE [LARGE SCALE GENOMIC DNA]</scope>
    <source>
        <strain evidence="2 3">SJ-23</strain>
    </source>
</reference>
<dbReference type="PANTHER" id="PTHR48079:SF6">
    <property type="entry name" value="NAD(P)-BINDING DOMAIN-CONTAINING PROTEIN-RELATED"/>
    <property type="match status" value="1"/>
</dbReference>
<dbReference type="PANTHER" id="PTHR48079">
    <property type="entry name" value="PROTEIN YEEZ"/>
    <property type="match status" value="1"/>
</dbReference>
<sequence length="331" mass="35389">MGAEPTRVLVTGATGFVGGALLRALRGRADVAVRGIGRRHVDDPDIASIDLARPITSPFATEFRADVIVHAAARTSQWGTRAEFRAQNVDATAHVLDLARRSGTRRVVYVSSTSVFYRPADQFGITESTPIGPDFLNGYARTKHEGELLVRDHPGEWVIARPRAVFGPGDTTLLPRIVAAARAGRLPFLGDPRHPAIGDLVYIDTIVDQLVAAALLPGLGGTSVNLTNGEAVPLMPTIARMLHELGVPAPTRTIGRRTALGIAAAAETAWRLGRLRGEPPLTRYAVWLLASSKTFDDSLARRLFGPSAVGMPEALERTVAAARQALPESAR</sequence>
<evidence type="ECO:0000259" key="1">
    <source>
        <dbReference type="Pfam" id="PF01370"/>
    </source>
</evidence>
<evidence type="ECO:0000313" key="3">
    <source>
        <dbReference type="Proteomes" id="UP000275048"/>
    </source>
</evidence>